<evidence type="ECO:0000313" key="2">
    <source>
        <dbReference type="EMBL" id="GLW71551.1"/>
    </source>
</evidence>
<feature type="compositionally biased region" description="Low complexity" evidence="1">
    <location>
        <begin position="60"/>
        <end position="77"/>
    </location>
</feature>
<dbReference type="EMBL" id="BSSA01000012">
    <property type="protein sequence ID" value="GLW71551.1"/>
    <property type="molecule type" value="Genomic_DNA"/>
</dbReference>
<name>A0A9W6V1C9_9ACTN</name>
<evidence type="ECO:0000256" key="1">
    <source>
        <dbReference type="SAM" id="MobiDB-lite"/>
    </source>
</evidence>
<organism evidence="2 3">
    <name type="scientific">Kitasatospora phosalacinea</name>
    <dbReference type="NCBI Taxonomy" id="2065"/>
    <lineage>
        <taxon>Bacteria</taxon>
        <taxon>Bacillati</taxon>
        <taxon>Actinomycetota</taxon>
        <taxon>Actinomycetes</taxon>
        <taxon>Kitasatosporales</taxon>
        <taxon>Streptomycetaceae</taxon>
        <taxon>Kitasatospora</taxon>
    </lineage>
</organism>
<feature type="region of interest" description="Disordered" evidence="1">
    <location>
        <begin position="40"/>
        <end position="77"/>
    </location>
</feature>
<accession>A0A9W6V1C9</accession>
<proteinExistence type="predicted"/>
<sequence length="77" mass="7814">MAGLLARQGRIDELCVYAAGEHHGSATQCLAEELEARGDVDGAAAPYRHPGNPEHRRGPRGAAGAAAGPPRAGRCGG</sequence>
<protein>
    <submittedName>
        <fullName evidence="2">Uncharacterized protein</fullName>
    </submittedName>
</protein>
<reference evidence="2" key="1">
    <citation type="submission" date="2023-02" db="EMBL/GenBank/DDBJ databases">
        <title>Kitasatospora phosalacinea NBRC 14627.</title>
        <authorList>
            <person name="Ichikawa N."/>
            <person name="Sato H."/>
            <person name="Tonouchi N."/>
        </authorList>
    </citation>
    <scope>NUCLEOTIDE SEQUENCE</scope>
    <source>
        <strain evidence="2">NBRC 14627</strain>
    </source>
</reference>
<dbReference type="Proteomes" id="UP001165041">
    <property type="component" value="Unassembled WGS sequence"/>
</dbReference>
<dbReference type="AlphaFoldDB" id="A0A9W6V1C9"/>
<gene>
    <name evidence="2" type="ORF">Kpho02_38500</name>
</gene>
<evidence type="ECO:0000313" key="3">
    <source>
        <dbReference type="Proteomes" id="UP001165041"/>
    </source>
</evidence>
<comment type="caution">
    <text evidence="2">The sequence shown here is derived from an EMBL/GenBank/DDBJ whole genome shotgun (WGS) entry which is preliminary data.</text>
</comment>